<protein>
    <submittedName>
        <fullName evidence="5">Putative oxidoreductase/MSMEI_2347</fullName>
        <ecNumber evidence="5">1.-.-.-</ecNumber>
    </submittedName>
</protein>
<evidence type="ECO:0000256" key="3">
    <source>
        <dbReference type="ARBA" id="ARBA00023014"/>
    </source>
</evidence>
<evidence type="ECO:0000256" key="2">
    <source>
        <dbReference type="ARBA" id="ARBA00023004"/>
    </source>
</evidence>
<dbReference type="InterPro" id="IPR017900">
    <property type="entry name" value="4Fe4S_Fe_S_CS"/>
</dbReference>
<dbReference type="Pfam" id="PF13187">
    <property type="entry name" value="Fer4_9"/>
    <property type="match status" value="1"/>
</dbReference>
<dbReference type="EC" id="1.-.-.-" evidence="5"/>
<dbReference type="PROSITE" id="PS00198">
    <property type="entry name" value="4FE4S_FER_1"/>
    <property type="match status" value="1"/>
</dbReference>
<accession>A0A6N3CKQ0</accession>
<dbReference type="GO" id="GO:0051536">
    <property type="term" value="F:iron-sulfur cluster binding"/>
    <property type="evidence" value="ECO:0007669"/>
    <property type="project" value="UniProtKB-KW"/>
</dbReference>
<keyword evidence="5" id="KW-0560">Oxidoreductase</keyword>
<dbReference type="InterPro" id="IPR053135">
    <property type="entry name" value="AKR2_Oxidoreductase"/>
</dbReference>
<reference evidence="5" key="1">
    <citation type="submission" date="2019-11" db="EMBL/GenBank/DDBJ databases">
        <authorList>
            <person name="Feng L."/>
        </authorList>
    </citation>
    <scope>NUCLEOTIDE SEQUENCE</scope>
    <source>
        <strain evidence="5">ElimosumLFYP34</strain>
    </source>
</reference>
<dbReference type="InterPro" id="IPR036812">
    <property type="entry name" value="NAD(P)_OxRdtase_dom_sf"/>
</dbReference>
<dbReference type="SUPFAM" id="SSF51430">
    <property type="entry name" value="NAD(P)-linked oxidoreductase"/>
    <property type="match status" value="1"/>
</dbReference>
<dbReference type="PANTHER" id="PTHR43312:SF2">
    <property type="entry name" value="OXIDOREDUCTASE"/>
    <property type="match status" value="1"/>
</dbReference>
<dbReference type="EMBL" id="CACRTR010000008">
    <property type="protein sequence ID" value="VYU15201.1"/>
    <property type="molecule type" value="Genomic_DNA"/>
</dbReference>
<dbReference type="InterPro" id="IPR017896">
    <property type="entry name" value="4Fe4S_Fe-S-bd"/>
</dbReference>
<dbReference type="Pfam" id="PF00248">
    <property type="entry name" value="Aldo_ket_red"/>
    <property type="match status" value="1"/>
</dbReference>
<evidence type="ECO:0000313" key="5">
    <source>
        <dbReference type="EMBL" id="VYU15201.1"/>
    </source>
</evidence>
<dbReference type="GO" id="GO:0046872">
    <property type="term" value="F:metal ion binding"/>
    <property type="evidence" value="ECO:0007669"/>
    <property type="project" value="UniProtKB-KW"/>
</dbReference>
<feature type="domain" description="4Fe-4S ferredoxin-type" evidence="4">
    <location>
        <begin position="337"/>
        <end position="367"/>
    </location>
</feature>
<evidence type="ECO:0000256" key="1">
    <source>
        <dbReference type="ARBA" id="ARBA00022723"/>
    </source>
</evidence>
<dbReference type="Gene3D" id="3.30.70.20">
    <property type="match status" value="1"/>
</dbReference>
<name>A0A6N3CKQ0_EUBLI</name>
<keyword evidence="2" id="KW-0408">Iron</keyword>
<dbReference type="SUPFAM" id="SSF46548">
    <property type="entry name" value="alpha-helical ferredoxin"/>
    <property type="match status" value="1"/>
</dbReference>
<dbReference type="PANTHER" id="PTHR43312">
    <property type="entry name" value="D-THREO-ALDOSE 1-DEHYDROGENASE"/>
    <property type="match status" value="1"/>
</dbReference>
<dbReference type="GO" id="GO:0016491">
    <property type="term" value="F:oxidoreductase activity"/>
    <property type="evidence" value="ECO:0007669"/>
    <property type="project" value="UniProtKB-KW"/>
</dbReference>
<organism evidence="5">
    <name type="scientific">Eubacterium limosum</name>
    <dbReference type="NCBI Taxonomy" id="1736"/>
    <lineage>
        <taxon>Bacteria</taxon>
        <taxon>Bacillati</taxon>
        <taxon>Bacillota</taxon>
        <taxon>Clostridia</taxon>
        <taxon>Eubacteriales</taxon>
        <taxon>Eubacteriaceae</taxon>
        <taxon>Eubacterium</taxon>
    </lineage>
</organism>
<keyword evidence="1" id="KW-0479">Metal-binding</keyword>
<dbReference type="CDD" id="cd19096">
    <property type="entry name" value="AKR_Fe-S_oxidoreductase"/>
    <property type="match status" value="1"/>
</dbReference>
<gene>
    <name evidence="5" type="ORF">ELLFYP34_02813</name>
</gene>
<keyword evidence="3" id="KW-0411">Iron-sulfur</keyword>
<proteinExistence type="predicted"/>
<dbReference type="PROSITE" id="PS51379">
    <property type="entry name" value="4FE4S_FER_2"/>
    <property type="match status" value="1"/>
</dbReference>
<dbReference type="AlphaFoldDB" id="A0A6N3CKQ0"/>
<dbReference type="InterPro" id="IPR023210">
    <property type="entry name" value="NADP_OxRdtase_dom"/>
</dbReference>
<sequence length="379" mass="42966">MIYKEFQNLKLSALGFGAMRLPVKNNDSNGAIDESAAAKMVDDAIKNGINYFDTAYGYHNGQSEVVMGKILSNYPRESYYLATKFPGYDLSNMSRAEAIFEEQLKKCGVDYFDFYLFHNVYEKNIDPYMDEENGIMEYLLKQKTAGRIKHLGFSAHGRYDTIKRFLEAYSDELEFCQIQLNYLDWTLQDAKAKVGLLNEYHMPIWVMEPLRGGKLASLSDEDMAKLRAFRPEADAPEWAFRFLQSIPEVTMVLSGMSNEEQLKVNMAVYEEEKPVNEQEMECLMAMADSMVDSLPCTACRYCTTYCPKGLDIPTILSLYNDARFTNSVITQMAVGALPEEKQPSACIGCKSCEEVCPQQLKISLAMTDFVDILNQPAGL</sequence>
<evidence type="ECO:0000259" key="4">
    <source>
        <dbReference type="PROSITE" id="PS51379"/>
    </source>
</evidence>
<dbReference type="Gene3D" id="3.20.20.100">
    <property type="entry name" value="NADP-dependent oxidoreductase domain"/>
    <property type="match status" value="1"/>
</dbReference>